<dbReference type="GO" id="GO:0016787">
    <property type="term" value="F:hydrolase activity"/>
    <property type="evidence" value="ECO:0007669"/>
    <property type="project" value="UniProtKB-KW"/>
</dbReference>
<dbReference type="InterPro" id="IPR001279">
    <property type="entry name" value="Metallo-B-lactamas"/>
</dbReference>
<accession>A0A9X1TMA5</accession>
<sequence length="263" mass="27746">MSGAGATSEKISEKIPVRVYGGPTTLIEYGGLRFVADPTFDPPGEYPTGVGDYNLVKTDPSPVTAADLGHVDVVLLSHDEHQDNLDTAGRAFLPEVPVVFTTESGAGRLGGNARGLAFWQTAELTRPDGGTVTVTGVPARHGPEGCEPLSGDVVGFMLTSDDLPSVYVSGDNAALEYVQEIADLYAPVDTAVLFLGGARHAMFFDNALVTLDSAQGAEAAKLLGARRVVPAHFDSWAHFKEGRKEVEAAFTEAGLADRLDFAR</sequence>
<dbReference type="SUPFAM" id="SSF56281">
    <property type="entry name" value="Metallo-hydrolase/oxidoreductase"/>
    <property type="match status" value="1"/>
</dbReference>
<organism evidence="3 4">
    <name type="scientific">Streptomyces muensis</name>
    <dbReference type="NCBI Taxonomy" id="1077944"/>
    <lineage>
        <taxon>Bacteria</taxon>
        <taxon>Bacillati</taxon>
        <taxon>Actinomycetota</taxon>
        <taxon>Actinomycetes</taxon>
        <taxon>Kitasatosporales</taxon>
        <taxon>Streptomycetaceae</taxon>
        <taxon>Streptomyces</taxon>
    </lineage>
</organism>
<dbReference type="Gene3D" id="3.60.15.10">
    <property type="entry name" value="Ribonuclease Z/Hydroxyacylglutathione hydrolase-like"/>
    <property type="match status" value="1"/>
</dbReference>
<protein>
    <submittedName>
        <fullName evidence="3">MBL fold metallo-hydrolase</fullName>
    </submittedName>
</protein>
<evidence type="ECO:0000313" key="3">
    <source>
        <dbReference type="EMBL" id="MCF1595870.1"/>
    </source>
</evidence>
<name>A0A9X1TMA5_STRM4</name>
<keyword evidence="1" id="KW-0378">Hydrolase</keyword>
<dbReference type="Pfam" id="PF12706">
    <property type="entry name" value="Lactamase_B_2"/>
    <property type="match status" value="1"/>
</dbReference>
<dbReference type="AlphaFoldDB" id="A0A9X1TMA5"/>
<feature type="domain" description="Metallo-beta-lactamase" evidence="2">
    <location>
        <begin position="35"/>
        <end position="233"/>
    </location>
</feature>
<proteinExistence type="predicted"/>
<dbReference type="PANTHER" id="PTHR43546:SF9">
    <property type="entry name" value="L-ASCORBATE-6-PHOSPHATE LACTONASE ULAG-RELATED"/>
    <property type="match status" value="1"/>
</dbReference>
<keyword evidence="4" id="KW-1185">Reference proteome</keyword>
<gene>
    <name evidence="3" type="ORF">L0P92_20165</name>
</gene>
<dbReference type="EMBL" id="JAKEIP010000078">
    <property type="protein sequence ID" value="MCF1595870.1"/>
    <property type="molecule type" value="Genomic_DNA"/>
</dbReference>
<dbReference type="RefSeq" id="WP_234764191.1">
    <property type="nucleotide sequence ID" value="NZ_JAKEIP010000078.1"/>
</dbReference>
<comment type="caution">
    <text evidence="3">The sequence shown here is derived from an EMBL/GenBank/DDBJ whole genome shotgun (WGS) entry which is preliminary data.</text>
</comment>
<dbReference type="InterPro" id="IPR036866">
    <property type="entry name" value="RibonucZ/Hydroxyglut_hydro"/>
</dbReference>
<dbReference type="PANTHER" id="PTHR43546">
    <property type="entry name" value="UPF0173 METAL-DEPENDENT HYDROLASE MJ1163-RELATED"/>
    <property type="match status" value="1"/>
</dbReference>
<dbReference type="InterPro" id="IPR050114">
    <property type="entry name" value="UPF0173_UPF0282_UlaG_hydrolase"/>
</dbReference>
<reference evidence="3" key="1">
    <citation type="submission" date="2022-01" db="EMBL/GenBank/DDBJ databases">
        <title>Draft Genome Sequences of Seven Type Strains of the Genus Streptomyces.</title>
        <authorList>
            <person name="Aziz S."/>
            <person name="Coretto E."/>
            <person name="Chronakova A."/>
            <person name="Sproer C."/>
            <person name="Huber K."/>
            <person name="Nouioui I."/>
            <person name="Gross H."/>
        </authorList>
    </citation>
    <scope>NUCLEOTIDE SEQUENCE</scope>
    <source>
        <strain evidence="3">DSM 103493</strain>
    </source>
</reference>
<dbReference type="Proteomes" id="UP001139384">
    <property type="component" value="Unassembled WGS sequence"/>
</dbReference>
<evidence type="ECO:0000313" key="4">
    <source>
        <dbReference type="Proteomes" id="UP001139384"/>
    </source>
</evidence>
<evidence type="ECO:0000256" key="1">
    <source>
        <dbReference type="ARBA" id="ARBA00022801"/>
    </source>
</evidence>
<evidence type="ECO:0000259" key="2">
    <source>
        <dbReference type="Pfam" id="PF12706"/>
    </source>
</evidence>